<dbReference type="Gene3D" id="3.40.50.720">
    <property type="entry name" value="NAD(P)-binding Rossmann-like Domain"/>
    <property type="match status" value="1"/>
</dbReference>
<dbReference type="PANTHER" id="PTHR45458">
    <property type="entry name" value="SHORT-CHAIN DEHYDROGENASE/REDUCTASE SDR"/>
    <property type="match status" value="1"/>
</dbReference>
<dbReference type="EMBL" id="CP047475">
    <property type="protein sequence ID" value="QIA63604.1"/>
    <property type="molecule type" value="Genomic_DNA"/>
</dbReference>
<dbReference type="Proteomes" id="UP000464262">
    <property type="component" value="Chromosome 1"/>
</dbReference>
<organism evidence="1 2">
    <name type="scientific">Vibrio astriarenae</name>
    <dbReference type="NCBI Taxonomy" id="1481923"/>
    <lineage>
        <taxon>Bacteria</taxon>
        <taxon>Pseudomonadati</taxon>
        <taxon>Pseudomonadota</taxon>
        <taxon>Gammaproteobacteria</taxon>
        <taxon>Vibrionales</taxon>
        <taxon>Vibrionaceae</taxon>
        <taxon>Vibrio</taxon>
    </lineage>
</organism>
<protein>
    <submittedName>
        <fullName evidence="1">SDR family NAD(P)-dependent oxidoreductase</fullName>
    </submittedName>
</protein>
<dbReference type="PRINTS" id="PR00081">
    <property type="entry name" value="GDHRDH"/>
</dbReference>
<dbReference type="Pfam" id="PF00106">
    <property type="entry name" value="adh_short"/>
    <property type="match status" value="1"/>
</dbReference>
<sequence length="232" mass="25927">MVVLIVGGTGGIGRALISIFQKQGHDVHATYHIQPATTDAGMYWYPCDATDERSVERLAASVGHIDLLINCIGILHTDLQLPEKSIQQFNVDFFQKNIQTNTLPTLLLAKHFQSRLKAPHPTYFICLSAKVGSIEDNHLGGWISYRASKAALNMCIKTIAIEWKTKLPKCCVIAFHPGTVDTPLSVPFQKRISKQQLNSPDWLAEKLNQLIDELGPEKTGRFYNYAGEILPW</sequence>
<dbReference type="RefSeq" id="WP_164648498.1">
    <property type="nucleotide sequence ID" value="NZ_CP047475.1"/>
</dbReference>
<dbReference type="PANTHER" id="PTHR45458:SF1">
    <property type="entry name" value="SHORT CHAIN DEHYDROGENASE"/>
    <property type="match status" value="1"/>
</dbReference>
<keyword evidence="2" id="KW-1185">Reference proteome</keyword>
<dbReference type="GO" id="GO:0016616">
    <property type="term" value="F:oxidoreductase activity, acting on the CH-OH group of donors, NAD or NADP as acceptor"/>
    <property type="evidence" value="ECO:0007669"/>
    <property type="project" value="TreeGrafter"/>
</dbReference>
<dbReference type="InterPro" id="IPR036291">
    <property type="entry name" value="NAD(P)-bd_dom_sf"/>
</dbReference>
<dbReference type="AlphaFoldDB" id="A0A7Z2YDW7"/>
<dbReference type="InterPro" id="IPR052184">
    <property type="entry name" value="SDR_enzymes"/>
</dbReference>
<proteinExistence type="predicted"/>
<reference evidence="1 2" key="1">
    <citation type="submission" date="2020-01" db="EMBL/GenBank/DDBJ databases">
        <title>Whole genome and functional gene identification of agarase of Vibrio HN897.</title>
        <authorList>
            <person name="Liu Y."/>
            <person name="Zhao Z."/>
        </authorList>
    </citation>
    <scope>NUCLEOTIDE SEQUENCE [LARGE SCALE GENOMIC DNA]</scope>
    <source>
        <strain evidence="1 2">HN897</strain>
    </source>
</reference>
<dbReference type="InterPro" id="IPR002347">
    <property type="entry name" value="SDR_fam"/>
</dbReference>
<dbReference type="SUPFAM" id="SSF51735">
    <property type="entry name" value="NAD(P)-binding Rossmann-fold domains"/>
    <property type="match status" value="1"/>
</dbReference>
<gene>
    <name evidence="1" type="ORF">GT360_08780</name>
</gene>
<evidence type="ECO:0000313" key="2">
    <source>
        <dbReference type="Proteomes" id="UP000464262"/>
    </source>
</evidence>
<evidence type="ECO:0000313" key="1">
    <source>
        <dbReference type="EMBL" id="QIA63604.1"/>
    </source>
</evidence>
<name>A0A7Z2YDW7_9VIBR</name>
<accession>A0A7Z2YDW7</accession>
<dbReference type="KEGG" id="vas:GT360_08780"/>